<accession>A0A9Q0R2J7</accession>
<gene>
    <name evidence="1" type="ORF">NE237_031417</name>
</gene>
<dbReference type="AlphaFoldDB" id="A0A9Q0R2J7"/>
<protein>
    <submittedName>
        <fullName evidence="1">Uncharacterized protein</fullName>
    </submittedName>
</protein>
<evidence type="ECO:0000313" key="1">
    <source>
        <dbReference type="EMBL" id="KAJ4980580.1"/>
    </source>
</evidence>
<comment type="caution">
    <text evidence="1">The sequence shown here is derived from an EMBL/GenBank/DDBJ whole genome shotgun (WGS) entry which is preliminary data.</text>
</comment>
<name>A0A9Q0R2J7_9MAGN</name>
<evidence type="ECO:0000313" key="2">
    <source>
        <dbReference type="Proteomes" id="UP001141806"/>
    </source>
</evidence>
<organism evidence="1 2">
    <name type="scientific">Protea cynaroides</name>
    <dbReference type="NCBI Taxonomy" id="273540"/>
    <lineage>
        <taxon>Eukaryota</taxon>
        <taxon>Viridiplantae</taxon>
        <taxon>Streptophyta</taxon>
        <taxon>Embryophyta</taxon>
        <taxon>Tracheophyta</taxon>
        <taxon>Spermatophyta</taxon>
        <taxon>Magnoliopsida</taxon>
        <taxon>Proteales</taxon>
        <taxon>Proteaceae</taxon>
        <taxon>Protea</taxon>
    </lineage>
</organism>
<dbReference type="Proteomes" id="UP001141806">
    <property type="component" value="Unassembled WGS sequence"/>
</dbReference>
<reference evidence="1" key="1">
    <citation type="journal article" date="2023" name="Plant J.">
        <title>The genome of the king protea, Protea cynaroides.</title>
        <authorList>
            <person name="Chang J."/>
            <person name="Duong T.A."/>
            <person name="Schoeman C."/>
            <person name="Ma X."/>
            <person name="Roodt D."/>
            <person name="Barker N."/>
            <person name="Li Z."/>
            <person name="Van de Peer Y."/>
            <person name="Mizrachi E."/>
        </authorList>
    </citation>
    <scope>NUCLEOTIDE SEQUENCE</scope>
    <source>
        <tissue evidence="1">Young leaves</tissue>
    </source>
</reference>
<sequence length="110" mass="12167">MGGGTPLRPKVDILFALFNANKNPVRLSRGTTVFSTQTRTHLIAFSLSDSGDSDSQPFGNRIPFEYWNDTVFLPHCGGTKEGFCNRILRRQEDENGGGEALLALPHPSFR</sequence>
<proteinExistence type="predicted"/>
<keyword evidence="2" id="KW-1185">Reference proteome</keyword>
<dbReference type="EMBL" id="JAMYWD010000001">
    <property type="protein sequence ID" value="KAJ4980580.1"/>
    <property type="molecule type" value="Genomic_DNA"/>
</dbReference>